<dbReference type="GO" id="GO:0009507">
    <property type="term" value="C:chloroplast"/>
    <property type="evidence" value="ECO:0007669"/>
    <property type="project" value="TreeGrafter"/>
</dbReference>
<organism evidence="2">
    <name type="scientific">Anthurium amnicola</name>
    <dbReference type="NCBI Taxonomy" id="1678845"/>
    <lineage>
        <taxon>Eukaryota</taxon>
        <taxon>Viridiplantae</taxon>
        <taxon>Streptophyta</taxon>
        <taxon>Embryophyta</taxon>
        <taxon>Tracheophyta</taxon>
        <taxon>Spermatophyta</taxon>
        <taxon>Magnoliopsida</taxon>
        <taxon>Liliopsida</taxon>
        <taxon>Araceae</taxon>
        <taxon>Pothoideae</taxon>
        <taxon>Potheae</taxon>
        <taxon>Anthurium</taxon>
    </lineage>
</organism>
<gene>
    <name evidence="2" type="ORF">g.46663</name>
</gene>
<keyword evidence="1" id="KW-0812">Transmembrane</keyword>
<evidence type="ECO:0000256" key="1">
    <source>
        <dbReference type="SAM" id="Phobius"/>
    </source>
</evidence>
<reference evidence="2" key="1">
    <citation type="submission" date="2015-07" db="EMBL/GenBank/DDBJ databases">
        <title>Transcriptome Assembly of Anthurium amnicola.</title>
        <authorList>
            <person name="Suzuki J."/>
        </authorList>
    </citation>
    <scope>NUCLEOTIDE SEQUENCE</scope>
</reference>
<keyword evidence="1" id="KW-1133">Transmembrane helix</keyword>
<feature type="transmembrane region" description="Helical" evidence="1">
    <location>
        <begin position="325"/>
        <end position="343"/>
    </location>
</feature>
<name>A0A1D1ZEL3_9ARAE</name>
<keyword evidence="1" id="KW-0472">Membrane</keyword>
<dbReference type="PANTHER" id="PTHR33918">
    <property type="entry name" value="OS01G0704200 PROTEIN"/>
    <property type="match status" value="1"/>
</dbReference>
<feature type="transmembrane region" description="Helical" evidence="1">
    <location>
        <begin position="294"/>
        <end position="319"/>
    </location>
</feature>
<sequence>PSTPSLGWGFRMGGCGLRRHPPSNTSDGRWRGSYFTWVLVWFDVGRWARVVGLRSASFEIEIWRVFLFAACKGTLREGMPLSVGSAWAPVSPSSTSLQKHHKTKVWRFVEGSKFRWLNTVGGTPSQFRYKSVNGSAKILKRKFTAYSSSANQSPYSEISTDDLNDVAGDGSIKDDSDFSLVRSEGKPGFVSFHGLPYQRRDEVQFTGPRNEPSNIFWFVGPTVLVASLVLPSFYLRRILLTVFEDSLFTDFLILFFTEALFYGGIAIYVLLIDHVCGKRETVASNIYGQMKANFGLRIFTVATLFLSLIIPLVTMGMVWPWTGPAASATLAPYLVGLVVQFAFEQYARYRKSTAWAVIPVVFQVYRLHQLNRAAQLVTALSFSVRGVETTAQTLAINNSLGTLLNILQLLGVICIWSLSSFLMRFLPSSPTVPEP</sequence>
<dbReference type="AlphaFoldDB" id="A0A1D1ZEL3"/>
<evidence type="ECO:0000313" key="2">
    <source>
        <dbReference type="EMBL" id="JAT65374.1"/>
    </source>
</evidence>
<accession>A0A1D1ZEL3</accession>
<feature type="non-terminal residue" evidence="2">
    <location>
        <position position="1"/>
    </location>
</feature>
<protein>
    <recommendedName>
        <fullName evidence="3">Transmembrane protein</fullName>
    </recommendedName>
</protein>
<dbReference type="PANTHER" id="PTHR33918:SF2">
    <property type="entry name" value="OS01G0704200 PROTEIN"/>
    <property type="match status" value="1"/>
</dbReference>
<dbReference type="EMBL" id="GDJX01002562">
    <property type="protein sequence ID" value="JAT65374.1"/>
    <property type="molecule type" value="Transcribed_RNA"/>
</dbReference>
<proteinExistence type="predicted"/>
<feature type="transmembrane region" description="Helical" evidence="1">
    <location>
        <begin position="215"/>
        <end position="235"/>
    </location>
</feature>
<evidence type="ECO:0008006" key="3">
    <source>
        <dbReference type="Google" id="ProtNLM"/>
    </source>
</evidence>
<feature type="transmembrane region" description="Helical" evidence="1">
    <location>
        <begin position="406"/>
        <end position="426"/>
    </location>
</feature>
<feature type="transmembrane region" description="Helical" evidence="1">
    <location>
        <begin position="247"/>
        <end position="273"/>
    </location>
</feature>